<dbReference type="EMBL" id="CAADEX010000054">
    <property type="protein sequence ID" value="VFJ55782.1"/>
    <property type="molecule type" value="Genomic_DNA"/>
</dbReference>
<organism evidence="2">
    <name type="scientific">Candidatus Kentrum sp. DK</name>
    <dbReference type="NCBI Taxonomy" id="2126562"/>
    <lineage>
        <taxon>Bacteria</taxon>
        <taxon>Pseudomonadati</taxon>
        <taxon>Pseudomonadota</taxon>
        <taxon>Gammaproteobacteria</taxon>
        <taxon>Candidatus Kentrum</taxon>
    </lineage>
</organism>
<reference evidence="2" key="1">
    <citation type="submission" date="2019-02" db="EMBL/GenBank/DDBJ databases">
        <authorList>
            <person name="Gruber-Vodicka R. H."/>
            <person name="Seah K. B. B."/>
        </authorList>
    </citation>
    <scope>NUCLEOTIDE SEQUENCE</scope>
    <source>
        <strain evidence="1">BECK_DK161</strain>
        <strain evidence="2">BECK_DK47</strain>
    </source>
</reference>
<sequence>MEVFNENSRETGSELPLFRYDSHKLDRLPYKR</sequence>
<evidence type="ECO:0000313" key="2">
    <source>
        <dbReference type="EMBL" id="VFJ55782.1"/>
    </source>
</evidence>
<proteinExistence type="predicted"/>
<accession>A0A450SPE6</accession>
<evidence type="ECO:0000313" key="1">
    <source>
        <dbReference type="EMBL" id="VFJ54243.1"/>
    </source>
</evidence>
<gene>
    <name evidence="2" type="ORF">BECKDK2373B_GA0170837_105417</name>
    <name evidence="1" type="ORF">BECKDK2373C_GA0170839_104230</name>
</gene>
<name>A0A450SPE6_9GAMM</name>
<protein>
    <submittedName>
        <fullName evidence="2">Uncharacterized protein</fullName>
    </submittedName>
</protein>
<dbReference type="AlphaFoldDB" id="A0A450SPE6"/>
<dbReference type="EMBL" id="CAADEY010000042">
    <property type="protein sequence ID" value="VFJ54243.1"/>
    <property type="molecule type" value="Genomic_DNA"/>
</dbReference>